<dbReference type="CDD" id="cd00060">
    <property type="entry name" value="FHA"/>
    <property type="match status" value="1"/>
</dbReference>
<feature type="compositionally biased region" description="Low complexity" evidence="1">
    <location>
        <begin position="745"/>
        <end position="755"/>
    </location>
</feature>
<accession>A0A2S9YWL3</accession>
<dbReference type="InterPro" id="IPR051043">
    <property type="entry name" value="Sulfatase_Mod_Factor_Kinase"/>
</dbReference>
<feature type="region of interest" description="Disordered" evidence="1">
    <location>
        <begin position="739"/>
        <end position="764"/>
    </location>
</feature>
<evidence type="ECO:0000256" key="1">
    <source>
        <dbReference type="SAM" id="MobiDB-lite"/>
    </source>
</evidence>
<feature type="domain" description="FHA" evidence="2">
    <location>
        <begin position="19"/>
        <end position="68"/>
    </location>
</feature>
<dbReference type="InterPro" id="IPR042095">
    <property type="entry name" value="SUMF_sf"/>
</dbReference>
<evidence type="ECO:0000259" key="2">
    <source>
        <dbReference type="PROSITE" id="PS50006"/>
    </source>
</evidence>
<dbReference type="SMART" id="SM00240">
    <property type="entry name" value="FHA"/>
    <property type="match status" value="1"/>
</dbReference>
<dbReference type="InterPro" id="IPR016187">
    <property type="entry name" value="CTDL_fold"/>
</dbReference>
<dbReference type="RefSeq" id="WP_106087886.1">
    <property type="nucleotide sequence ID" value="NZ_PVNL01000020.1"/>
</dbReference>
<dbReference type="OrthoDB" id="9768004at2"/>
<dbReference type="Pfam" id="PF00498">
    <property type="entry name" value="FHA"/>
    <property type="match status" value="1"/>
</dbReference>
<gene>
    <name evidence="3" type="ORF">ENSA7_08130</name>
</gene>
<reference evidence="3 4" key="1">
    <citation type="submission" date="2018-03" db="EMBL/GenBank/DDBJ databases">
        <title>Draft Genome Sequences of the Obligatory Marine Myxobacteria Enhygromyxa salina SWB007.</title>
        <authorList>
            <person name="Poehlein A."/>
            <person name="Moghaddam J.A."/>
            <person name="Harms H."/>
            <person name="Alanjari M."/>
            <person name="Koenig G.M."/>
            <person name="Daniel R."/>
            <person name="Schaeberle T.F."/>
        </authorList>
    </citation>
    <scope>NUCLEOTIDE SEQUENCE [LARGE SCALE GENOMIC DNA]</scope>
    <source>
        <strain evidence="3 4">SWB007</strain>
    </source>
</reference>
<dbReference type="GO" id="GO:0120147">
    <property type="term" value="F:formylglycine-generating oxidase activity"/>
    <property type="evidence" value="ECO:0007669"/>
    <property type="project" value="TreeGrafter"/>
</dbReference>
<dbReference type="Gene3D" id="3.90.1580.10">
    <property type="entry name" value="paralog of FGE (formylglycine-generating enzyme)"/>
    <property type="match status" value="1"/>
</dbReference>
<dbReference type="InterPro" id="IPR000253">
    <property type="entry name" value="FHA_dom"/>
</dbReference>
<dbReference type="PANTHER" id="PTHR23150">
    <property type="entry name" value="SULFATASE MODIFYING FACTOR 1, 2"/>
    <property type="match status" value="1"/>
</dbReference>
<dbReference type="SUPFAM" id="SSF49879">
    <property type="entry name" value="SMAD/FHA domain"/>
    <property type="match status" value="1"/>
</dbReference>
<dbReference type="PROSITE" id="PS50006">
    <property type="entry name" value="FHA_DOMAIN"/>
    <property type="match status" value="1"/>
</dbReference>
<dbReference type="Gene3D" id="2.60.200.20">
    <property type="match status" value="1"/>
</dbReference>
<dbReference type="InterPro" id="IPR005532">
    <property type="entry name" value="SUMF_dom"/>
</dbReference>
<organism evidence="3 4">
    <name type="scientific">Enhygromyxa salina</name>
    <dbReference type="NCBI Taxonomy" id="215803"/>
    <lineage>
        <taxon>Bacteria</taxon>
        <taxon>Pseudomonadati</taxon>
        <taxon>Myxococcota</taxon>
        <taxon>Polyangia</taxon>
        <taxon>Nannocystales</taxon>
        <taxon>Nannocystaceae</taxon>
        <taxon>Enhygromyxa</taxon>
    </lineage>
</organism>
<protein>
    <submittedName>
        <fullName evidence="3">FHA domain protein</fullName>
    </submittedName>
</protein>
<dbReference type="SUPFAM" id="SSF56436">
    <property type="entry name" value="C-type lectin-like"/>
    <property type="match status" value="1"/>
</dbReference>
<dbReference type="EMBL" id="PVNL01000020">
    <property type="protein sequence ID" value="PRQ09488.1"/>
    <property type="molecule type" value="Genomic_DNA"/>
</dbReference>
<comment type="caution">
    <text evidence="3">The sequence shown here is derived from an EMBL/GenBank/DDBJ whole genome shotgun (WGS) entry which is preliminary data.</text>
</comment>
<dbReference type="AlphaFoldDB" id="A0A2S9YWL3"/>
<evidence type="ECO:0000313" key="3">
    <source>
        <dbReference type="EMBL" id="PRQ09488.1"/>
    </source>
</evidence>
<name>A0A2S9YWL3_9BACT</name>
<dbReference type="InterPro" id="IPR008984">
    <property type="entry name" value="SMAD_FHA_dom_sf"/>
</dbReference>
<sequence length="764" mass="83993">MATLVQAQTGLRQPLQARTIVGRSGKCELHLPNPNISAEHAIVWWDGESWWIRDLESRNGTSVDGRPVTTDPVRLGVGMAIEFAQQLEWVVESTSAPPVELRSRPEPAWGVPHEAEVVATAPQQVPIGTSSIPIPRAFHITKPTHAATTDAEQLRRLLVSNVRIIANSGACYDIVFDLSWRQPFRYGDYWNAAWVFLKYNPAEVASVADERSLVKRLVDDSADGNEGASMLARAKASASRVFDLLSSQPTPSSAGDPRRDLNLDMAQSFIDRVEPAAPSREIRLERSMIEQGPELEVETEFAFLTVNDDAPATLTSYTRWLHMKVSPHAEDHIQRSGVVVSPSEDGLGAFIHLDSDRAAGSGPPVLLRDLRLRTTQPCNGVPLKVWVGALEMVLVPEAEFHLGDPNGAEGPTGCFYRSGTVGDDKSFVVRSEAAIPVGHGPGELCWDNRRQMGEHDDIPAQYPKGHQAFYILKHQVTQGEYCEFLNHLQSHQLTIRYPYGGQGDYRYTVFKTTTRTRVCTRPERACNWVAWADAAAYMWWSGLRPMTEFEFEKACRGTERPIADEFAWGSTTLFEANVIVGDESRAPIVQGNANIGGPLRHFAGGDGGQGPVPDDAFRVTGFAPAAEATYPIDRRRESFTWREETGGSFYGVMGLTGNLWEYVITAGLDRGRSFVGDYGTGDLDPRTGAPNAPSSWPGQDHLGVGFRGGSWYTIVESGQVANRRFGSGLIGFADRSHDTGIRGVRTAPRTTSRGGPRPGRETKR</sequence>
<evidence type="ECO:0000313" key="4">
    <source>
        <dbReference type="Proteomes" id="UP000238823"/>
    </source>
</evidence>
<proteinExistence type="predicted"/>
<dbReference type="Proteomes" id="UP000238823">
    <property type="component" value="Unassembled WGS sequence"/>
</dbReference>
<dbReference type="Pfam" id="PF03781">
    <property type="entry name" value="FGE-sulfatase"/>
    <property type="match status" value="1"/>
</dbReference>
<dbReference type="PANTHER" id="PTHR23150:SF19">
    <property type="entry name" value="FORMYLGLYCINE-GENERATING ENZYME"/>
    <property type="match status" value="1"/>
</dbReference>